<evidence type="ECO:0000256" key="3">
    <source>
        <dbReference type="ARBA" id="ARBA00022692"/>
    </source>
</evidence>
<protein>
    <submittedName>
        <fullName evidence="8">RND transporter</fullName>
    </submittedName>
</protein>
<evidence type="ECO:0000256" key="1">
    <source>
        <dbReference type="ARBA" id="ARBA00004651"/>
    </source>
</evidence>
<name>A0A2S9VCH9_9ALTE</name>
<feature type="domain" description="SSD" evidence="7">
    <location>
        <begin position="244"/>
        <end position="371"/>
    </location>
</feature>
<dbReference type="PANTHER" id="PTHR33406">
    <property type="entry name" value="MEMBRANE PROTEIN MJ1562-RELATED"/>
    <property type="match status" value="1"/>
</dbReference>
<dbReference type="EMBL" id="PVNP01000076">
    <property type="protein sequence ID" value="PRO74005.1"/>
    <property type="molecule type" value="Genomic_DNA"/>
</dbReference>
<evidence type="ECO:0000313" key="8">
    <source>
        <dbReference type="EMBL" id="PRO74005.1"/>
    </source>
</evidence>
<dbReference type="SUPFAM" id="SSF82866">
    <property type="entry name" value="Multidrug efflux transporter AcrB transmembrane domain"/>
    <property type="match status" value="2"/>
</dbReference>
<keyword evidence="4 6" id="KW-1133">Transmembrane helix</keyword>
<sequence>MNSISSKLVAISTQKPLWVYAILLLLTLGVGSQIPRITIDTDPENMLDADHPARVFHNQTKADFGMYDAIVVGVVDDENSQGVYNESSLTDIFDLTKSILSIEGVVDADLMSISTVDNISQAGPGTIRFEWMMPNPPADEAAAAQIQTNIERLPLLYDTLVSQNGKAAAIYVPILDKNESYRIAEEIRAAINQFDGTEQWYITGLPVAEDQFGFEMFVQMGISAPLAGLTIFILLFIFFRNIPLIIAPMVVAMATVIVTMGLLIGFGFTVHIMSSMIAIFLMPIAVVDSVHILSEFSDRYKPGEDLKAVVKEVVGHLFTPMLFTSITSSVGFFSLMLTPIPPVQIFGAFVGFGILFAFLVTIVFIPAYLSRMSDKALNNLQEALHQDGNGDGSRIARIARGLGKIATGYKGSLLVAFGVIFAVSVWGVTQIQINDNPVRWFKSDHEIRVADRVLNENFAGTYNAYLVLTDRTEQATPRSMLDGVTMPASLQDWREETLATVKKGAQGEALQNLIFAIDDKLFDDLTPEETDYLDAVMAKVETANSQGKTFQDPEVLAYIEKLQQTLQDSGLVGKSNALPDVVKVVNRELRSGEQKDYQLPDSSNAVAQTLLQYQSSHRPNDLWHFVTPDYRAALVWLQLTSGDNQDMTAVVQLVSDYIDANPLPAGIEADWAGKAYLNVVWQENMVAGMLDSLIGAFVIVFVMMIVLFRSLVYGVLAMLPLTITITFIYGLIGIVGKDYDMPIAVLSALTLGLSVDFAIHFLERARATFNDTGSVQQTMAIMFEEPATAISRNALVIALGFTPLLFAPLVPYITVGVFLASIMAISALVTLLLLPAVMSLGRKIVFKSAN</sequence>
<feature type="transmembrane region" description="Helical" evidence="6">
    <location>
        <begin position="245"/>
        <end position="266"/>
    </location>
</feature>
<dbReference type="InterPro" id="IPR004869">
    <property type="entry name" value="MMPL_dom"/>
</dbReference>
<evidence type="ECO:0000256" key="2">
    <source>
        <dbReference type="ARBA" id="ARBA00022475"/>
    </source>
</evidence>
<dbReference type="InterPro" id="IPR050545">
    <property type="entry name" value="Mycobact_MmpL"/>
</dbReference>
<gene>
    <name evidence="8" type="ORF">C6Y40_08695</name>
</gene>
<accession>A0A2S9VCH9</accession>
<dbReference type="Proteomes" id="UP000238949">
    <property type="component" value="Unassembled WGS sequence"/>
</dbReference>
<dbReference type="OrthoDB" id="9803781at2"/>
<keyword evidence="2" id="KW-1003">Cell membrane</keyword>
<keyword evidence="3 6" id="KW-0812">Transmembrane</keyword>
<dbReference type="InterPro" id="IPR000731">
    <property type="entry name" value="SSD"/>
</dbReference>
<feature type="transmembrane region" description="Helical" evidence="6">
    <location>
        <begin position="272"/>
        <end position="293"/>
    </location>
</feature>
<dbReference type="Pfam" id="PF03176">
    <property type="entry name" value="MMPL"/>
    <property type="match status" value="2"/>
</dbReference>
<feature type="transmembrane region" description="Helical" evidence="6">
    <location>
        <begin position="343"/>
        <end position="369"/>
    </location>
</feature>
<evidence type="ECO:0000256" key="5">
    <source>
        <dbReference type="ARBA" id="ARBA00023136"/>
    </source>
</evidence>
<feature type="transmembrane region" description="Helical" evidence="6">
    <location>
        <begin position="685"/>
        <end position="708"/>
    </location>
</feature>
<feature type="domain" description="SSD" evidence="7">
    <location>
        <begin position="714"/>
        <end position="840"/>
    </location>
</feature>
<feature type="transmembrane region" description="Helical" evidence="6">
    <location>
        <begin position="216"/>
        <end position="238"/>
    </location>
</feature>
<feature type="transmembrane region" description="Helical" evidence="6">
    <location>
        <begin position="313"/>
        <end position="337"/>
    </location>
</feature>
<keyword evidence="5 6" id="KW-0472">Membrane</keyword>
<dbReference type="GO" id="GO:0005886">
    <property type="term" value="C:plasma membrane"/>
    <property type="evidence" value="ECO:0007669"/>
    <property type="project" value="UniProtKB-SubCell"/>
</dbReference>
<dbReference type="Gene3D" id="1.20.1640.10">
    <property type="entry name" value="Multidrug efflux transporter AcrB transmembrane domain"/>
    <property type="match status" value="2"/>
</dbReference>
<dbReference type="PANTHER" id="PTHR33406:SF13">
    <property type="entry name" value="MEMBRANE PROTEIN YDFJ"/>
    <property type="match status" value="1"/>
</dbReference>
<organism evidence="8 9">
    <name type="scientific">Alteromonas alba</name>
    <dbReference type="NCBI Taxonomy" id="2079529"/>
    <lineage>
        <taxon>Bacteria</taxon>
        <taxon>Pseudomonadati</taxon>
        <taxon>Pseudomonadota</taxon>
        <taxon>Gammaproteobacteria</taxon>
        <taxon>Alteromonadales</taxon>
        <taxon>Alteromonadaceae</taxon>
        <taxon>Alteromonas/Salinimonas group</taxon>
        <taxon>Alteromonas</taxon>
    </lineage>
</organism>
<feature type="transmembrane region" description="Helical" evidence="6">
    <location>
        <begin position="715"/>
        <end position="735"/>
    </location>
</feature>
<feature type="transmembrane region" description="Helical" evidence="6">
    <location>
        <begin position="789"/>
        <end position="806"/>
    </location>
</feature>
<dbReference type="PROSITE" id="PS50156">
    <property type="entry name" value="SSD"/>
    <property type="match status" value="2"/>
</dbReference>
<keyword evidence="9" id="KW-1185">Reference proteome</keyword>
<feature type="transmembrane region" description="Helical" evidence="6">
    <location>
        <begin position="741"/>
        <end position="762"/>
    </location>
</feature>
<comment type="caution">
    <text evidence="8">The sequence shown here is derived from an EMBL/GenBank/DDBJ whole genome shotgun (WGS) entry which is preliminary data.</text>
</comment>
<evidence type="ECO:0000256" key="6">
    <source>
        <dbReference type="SAM" id="Phobius"/>
    </source>
</evidence>
<reference evidence="9" key="1">
    <citation type="journal article" date="2020" name="Int. J. Syst. Evol. Microbiol.">
        <title>Alteromonas alba sp. nov., a marine bacterium isolated from the seawater of the West Pacific Ocean.</title>
        <authorList>
            <person name="Sun C."/>
            <person name="Wu Y.-H."/>
            <person name="Xamxidin M."/>
            <person name="Cheng H."/>
            <person name="Xu X.-W."/>
        </authorList>
    </citation>
    <scope>NUCLEOTIDE SEQUENCE [LARGE SCALE GENOMIC DNA]</scope>
    <source>
        <strain evidence="9">190</strain>
    </source>
</reference>
<dbReference type="AlphaFoldDB" id="A0A2S9VCH9"/>
<comment type="subcellular location">
    <subcellularLocation>
        <location evidence="1">Cell membrane</location>
        <topology evidence="1">Multi-pass membrane protein</topology>
    </subcellularLocation>
</comment>
<evidence type="ECO:0000313" key="9">
    <source>
        <dbReference type="Proteomes" id="UP000238949"/>
    </source>
</evidence>
<proteinExistence type="predicted"/>
<feature type="transmembrane region" description="Helical" evidence="6">
    <location>
        <begin position="812"/>
        <end position="834"/>
    </location>
</feature>
<evidence type="ECO:0000259" key="7">
    <source>
        <dbReference type="PROSITE" id="PS50156"/>
    </source>
</evidence>
<evidence type="ECO:0000256" key="4">
    <source>
        <dbReference type="ARBA" id="ARBA00022989"/>
    </source>
</evidence>
<dbReference type="RefSeq" id="WP_105934253.1">
    <property type="nucleotide sequence ID" value="NZ_PVNP01000076.1"/>
</dbReference>
<feature type="transmembrane region" description="Helical" evidence="6">
    <location>
        <begin position="407"/>
        <end position="428"/>
    </location>
</feature>